<evidence type="ECO:0000256" key="2">
    <source>
        <dbReference type="ARBA" id="ARBA00006671"/>
    </source>
</evidence>
<dbReference type="SUPFAM" id="SSF49401">
    <property type="entry name" value="Bacterial adhesins"/>
    <property type="match status" value="1"/>
</dbReference>
<evidence type="ECO:0000256" key="1">
    <source>
        <dbReference type="ARBA" id="ARBA00004561"/>
    </source>
</evidence>
<dbReference type="AlphaFoldDB" id="A0ABD7KGJ9"/>
<dbReference type="InterPro" id="IPR008966">
    <property type="entry name" value="Adhesion_dom_sf"/>
</dbReference>
<dbReference type="Gene3D" id="2.60.40.1090">
    <property type="entry name" value="Fimbrial-type adhesion domain"/>
    <property type="match status" value="1"/>
</dbReference>
<dbReference type="PANTHER" id="PTHR33420">
    <property type="entry name" value="FIMBRIAL SUBUNIT ELFA-RELATED"/>
    <property type="match status" value="1"/>
</dbReference>
<dbReference type="Pfam" id="PF00419">
    <property type="entry name" value="Fimbrial"/>
    <property type="match status" value="1"/>
</dbReference>
<feature type="chain" id="PRO_5044811627" evidence="5">
    <location>
        <begin position="27"/>
        <end position="329"/>
    </location>
</feature>
<name>A0ABD7KGJ9_9ENTR</name>
<sequence>MMQIVKQSFLLLVLGISAFFMPHAKASCTSPDMPKMIDVASISVPTSLAVGATIPGSEQTVHVAGNCSSTYSPGMEIVACYYGSGSEIPGLPGVYDSGVAGIGIALMNDQGQRIQGAGGVHCDSRNTPVGYLSSDGQLSFNFDVTLELVKTSSTVSSGSLSQAQTEFGLGVYNQEGIGSPNTISYSGNVTFNEVTCSVSPKSLTVTLGDFPVSDFTGTGTLTSPQTFDVTVNCNDTVQPEVMVSSANGYETDFPGVIKLTQESGVATGVGVRMLFDGEVADFDIYKNTAAIAQANVPLAIPFEVAYQQTAASVTPGTANSIATITLGYK</sequence>
<dbReference type="InterPro" id="IPR050263">
    <property type="entry name" value="Bact_Fimbrial_Adh_Pro"/>
</dbReference>
<evidence type="ECO:0000259" key="6">
    <source>
        <dbReference type="Pfam" id="PF00419"/>
    </source>
</evidence>
<dbReference type="GO" id="GO:0009289">
    <property type="term" value="C:pilus"/>
    <property type="evidence" value="ECO:0007669"/>
    <property type="project" value="UniProtKB-SubCell"/>
</dbReference>
<evidence type="ECO:0000313" key="8">
    <source>
        <dbReference type="EMBL" id="SAC17788.1"/>
    </source>
</evidence>
<proteinExistence type="inferred from homology"/>
<reference evidence="8 9" key="1">
    <citation type="submission" date="2016-03" db="EMBL/GenBank/DDBJ databases">
        <authorList>
            <consortium name="Pathogen Informatics"/>
        </authorList>
    </citation>
    <scope>NUCLEOTIDE SEQUENCE [LARGE SCALE GENOMIC DNA]</scope>
    <source>
        <strain evidence="9">e264</strain>
    </source>
</reference>
<comment type="similarity">
    <text evidence="2">Belongs to the fimbrial protein family.</text>
</comment>
<keyword evidence="3 5" id="KW-0732">Signal</keyword>
<dbReference type="InterPro" id="IPR000259">
    <property type="entry name" value="Adhesion_dom_fimbrial"/>
</dbReference>
<keyword evidence="4" id="KW-0281">Fimbrium</keyword>
<feature type="signal peptide" evidence="5">
    <location>
        <begin position="1"/>
        <end position="26"/>
    </location>
</feature>
<comment type="caution">
    <text evidence="8">The sequence shown here is derived from an EMBL/GenBank/DDBJ whole genome shotgun (WGS) entry which is preliminary data.</text>
</comment>
<gene>
    <name evidence="8" type="primary">fimA_4</name>
    <name evidence="8" type="ORF">SAMEA2273136_02026</name>
</gene>
<evidence type="ECO:0000256" key="5">
    <source>
        <dbReference type="SAM" id="SignalP"/>
    </source>
</evidence>
<evidence type="ECO:0000259" key="7">
    <source>
        <dbReference type="Pfam" id="PF22003"/>
    </source>
</evidence>
<protein>
    <submittedName>
        <fullName evidence="8">P pilus assembly protein, pilin FimA</fullName>
    </submittedName>
</protein>
<evidence type="ECO:0000256" key="3">
    <source>
        <dbReference type="ARBA" id="ARBA00022729"/>
    </source>
</evidence>
<dbReference type="InterPro" id="IPR036937">
    <property type="entry name" value="Adhesion_dom_fimbrial_sf"/>
</dbReference>
<evidence type="ECO:0000313" key="9">
    <source>
        <dbReference type="Proteomes" id="UP000077278"/>
    </source>
</evidence>
<dbReference type="EMBL" id="FKDD01000007">
    <property type="protein sequence ID" value="SAC17788.1"/>
    <property type="molecule type" value="Genomic_DNA"/>
</dbReference>
<dbReference type="PANTHER" id="PTHR33420:SF3">
    <property type="entry name" value="FIMBRIAL SUBUNIT ELFA"/>
    <property type="match status" value="1"/>
</dbReference>
<dbReference type="Gene3D" id="2.60.40.3310">
    <property type="match status" value="1"/>
</dbReference>
<dbReference type="Pfam" id="PF22003">
    <property type="entry name" value="MrkDrd"/>
    <property type="match status" value="1"/>
</dbReference>
<comment type="subcellular location">
    <subcellularLocation>
        <location evidence="1">Fimbrium</location>
    </subcellularLocation>
</comment>
<evidence type="ECO:0000256" key="4">
    <source>
        <dbReference type="ARBA" id="ARBA00023263"/>
    </source>
</evidence>
<feature type="domain" description="Fimbrial-type adhesion" evidence="6">
    <location>
        <begin position="184"/>
        <end position="328"/>
    </location>
</feature>
<dbReference type="InterPro" id="IPR054160">
    <property type="entry name" value="MrkD_recept-bd"/>
</dbReference>
<dbReference type="Proteomes" id="UP000077278">
    <property type="component" value="Unassembled WGS sequence"/>
</dbReference>
<feature type="domain" description="MrkD-like receptor binding" evidence="7">
    <location>
        <begin position="38"/>
        <end position="162"/>
    </location>
</feature>
<accession>A0ABD7KGJ9</accession>
<organism evidence="8 9">
    <name type="scientific">Enterobacter roggenkampii</name>
    <dbReference type="NCBI Taxonomy" id="1812935"/>
    <lineage>
        <taxon>Bacteria</taxon>
        <taxon>Pseudomonadati</taxon>
        <taxon>Pseudomonadota</taxon>
        <taxon>Gammaproteobacteria</taxon>
        <taxon>Enterobacterales</taxon>
        <taxon>Enterobacteriaceae</taxon>
        <taxon>Enterobacter</taxon>
        <taxon>Enterobacter cloacae complex</taxon>
    </lineage>
</organism>